<evidence type="ECO:0000256" key="1">
    <source>
        <dbReference type="SAM" id="MobiDB-lite"/>
    </source>
</evidence>
<organism evidence="2 3">
    <name type="scientific">Gossypium raimondii</name>
    <name type="common">Peruvian cotton</name>
    <name type="synonym">Gossypium klotzschianum subsp. raimondii</name>
    <dbReference type="NCBI Taxonomy" id="29730"/>
    <lineage>
        <taxon>Eukaryota</taxon>
        <taxon>Viridiplantae</taxon>
        <taxon>Streptophyta</taxon>
        <taxon>Embryophyta</taxon>
        <taxon>Tracheophyta</taxon>
        <taxon>Spermatophyta</taxon>
        <taxon>Magnoliopsida</taxon>
        <taxon>eudicotyledons</taxon>
        <taxon>Gunneridae</taxon>
        <taxon>Pentapetalae</taxon>
        <taxon>rosids</taxon>
        <taxon>malvids</taxon>
        <taxon>Malvales</taxon>
        <taxon>Malvaceae</taxon>
        <taxon>Malvoideae</taxon>
        <taxon>Gossypium</taxon>
    </lineage>
</organism>
<reference evidence="2 3" key="1">
    <citation type="journal article" date="2012" name="Nature">
        <title>Repeated polyploidization of Gossypium genomes and the evolution of spinnable cotton fibres.</title>
        <authorList>
            <person name="Paterson A.H."/>
            <person name="Wendel J.F."/>
            <person name="Gundlach H."/>
            <person name="Guo H."/>
            <person name="Jenkins J."/>
            <person name="Jin D."/>
            <person name="Llewellyn D."/>
            <person name="Showmaker K.C."/>
            <person name="Shu S."/>
            <person name="Udall J."/>
            <person name="Yoo M.J."/>
            <person name="Byers R."/>
            <person name="Chen W."/>
            <person name="Doron-Faigenboim A."/>
            <person name="Duke M.V."/>
            <person name="Gong L."/>
            <person name="Grimwood J."/>
            <person name="Grover C."/>
            <person name="Grupp K."/>
            <person name="Hu G."/>
            <person name="Lee T.H."/>
            <person name="Li J."/>
            <person name="Lin L."/>
            <person name="Liu T."/>
            <person name="Marler B.S."/>
            <person name="Page J.T."/>
            <person name="Roberts A.W."/>
            <person name="Romanel E."/>
            <person name="Sanders W.S."/>
            <person name="Szadkowski E."/>
            <person name="Tan X."/>
            <person name="Tang H."/>
            <person name="Xu C."/>
            <person name="Wang J."/>
            <person name="Wang Z."/>
            <person name="Zhang D."/>
            <person name="Zhang L."/>
            <person name="Ashrafi H."/>
            <person name="Bedon F."/>
            <person name="Bowers J.E."/>
            <person name="Brubaker C.L."/>
            <person name="Chee P.W."/>
            <person name="Das S."/>
            <person name="Gingle A.R."/>
            <person name="Haigler C.H."/>
            <person name="Harker D."/>
            <person name="Hoffmann L.V."/>
            <person name="Hovav R."/>
            <person name="Jones D.C."/>
            <person name="Lemke C."/>
            <person name="Mansoor S."/>
            <person name="ur Rahman M."/>
            <person name="Rainville L.N."/>
            <person name="Rambani A."/>
            <person name="Reddy U.K."/>
            <person name="Rong J.K."/>
            <person name="Saranga Y."/>
            <person name="Scheffler B.E."/>
            <person name="Scheffler J.A."/>
            <person name="Stelly D.M."/>
            <person name="Triplett B.A."/>
            <person name="Van Deynze A."/>
            <person name="Vaslin M.F."/>
            <person name="Waghmare V.N."/>
            <person name="Walford S.A."/>
            <person name="Wright R.J."/>
            <person name="Zaki E.A."/>
            <person name="Zhang T."/>
            <person name="Dennis E.S."/>
            <person name="Mayer K.F."/>
            <person name="Peterson D.G."/>
            <person name="Rokhsar D.S."/>
            <person name="Wang X."/>
            <person name="Schmutz J."/>
        </authorList>
    </citation>
    <scope>NUCLEOTIDE SEQUENCE [LARGE SCALE GENOMIC DNA]</scope>
</reference>
<evidence type="ECO:0000313" key="2">
    <source>
        <dbReference type="EMBL" id="KJB68461.1"/>
    </source>
</evidence>
<name>A0A0D2UK97_GOSRA</name>
<keyword evidence="3" id="KW-1185">Reference proteome</keyword>
<feature type="compositionally biased region" description="Basic and acidic residues" evidence="1">
    <location>
        <begin position="61"/>
        <end position="86"/>
    </location>
</feature>
<dbReference type="eggNOG" id="ENOG502S7GP">
    <property type="taxonomic scope" value="Eukaryota"/>
</dbReference>
<dbReference type="Gramene" id="KJB68461">
    <property type="protein sequence ID" value="KJB68461"/>
    <property type="gene ID" value="B456_010G246800"/>
</dbReference>
<accession>A0A0D2UK97</accession>
<evidence type="ECO:0000313" key="3">
    <source>
        <dbReference type="Proteomes" id="UP000032304"/>
    </source>
</evidence>
<proteinExistence type="predicted"/>
<dbReference type="AlphaFoldDB" id="A0A0D2UK97"/>
<protein>
    <submittedName>
        <fullName evidence="2">Uncharacterized protein</fullName>
    </submittedName>
</protein>
<dbReference type="Proteomes" id="UP000032304">
    <property type="component" value="Chromosome 10"/>
</dbReference>
<dbReference type="OMA" id="CYDISMS"/>
<dbReference type="EMBL" id="CM001749">
    <property type="protein sequence ID" value="KJB68461.1"/>
    <property type="molecule type" value="Genomic_DNA"/>
</dbReference>
<feature type="compositionally biased region" description="Polar residues" evidence="1">
    <location>
        <begin position="32"/>
        <end position="41"/>
    </location>
</feature>
<sequence length="163" mass="18825">MPNCFWEKMGSHCKRHYDITMSKRTRKPLNLQEANRQSQNHSSERDIIPLKSIGHILDQSSPRKGEHEGGDRKSLKQLIKGDENANSKEMMGRSAKSSTSLTLGHHFTEEEKQLQLVTKHQHDNGLKLKEIMSRYAKVLRHLVKVKREPPAGSRKKPLLRLKM</sequence>
<gene>
    <name evidence="2" type="ORF">B456_010G246800</name>
</gene>
<feature type="region of interest" description="Disordered" evidence="1">
    <location>
        <begin position="27"/>
        <end position="102"/>
    </location>
</feature>